<dbReference type="Proteomes" id="UP001390339">
    <property type="component" value="Unassembled WGS sequence"/>
</dbReference>
<dbReference type="PANTHER" id="PTHR31451:SF39">
    <property type="entry name" value="MANNAN ENDO-1,4-BETA-MANNOSIDASE 1"/>
    <property type="match status" value="1"/>
</dbReference>
<comment type="caution">
    <text evidence="11">The sequence shown here is derived from an EMBL/GenBank/DDBJ whole genome shotgun (WGS) entry which is preliminary data.</text>
</comment>
<sequence length="453" mass="49052">MQRRLSRPYGLCSSRLYLTAKPNATDTMKYLSTGLLSLSGVVSAQQQLWGQCGGQGYTGIKTCVEGTVCQISNEYYSQCVPGTSAPTSATPSTTLQTSVKSGTSTKINVPASTNFASTSGTKFNVDGSTKYLAGTNSYWISFLTSNADVEKALDTLVDSGLKVLRIWGFNDVTARPGSGTVYFQHLSASGSTINTGVDGLQRLDYVVAAAEIRGIKLIINFVNNWDDYGGIAAYVRAFGGSKTSWYTNTAAQAQYRKYVQAVVTRYANSPAIFAWELANEPRCNGCSTDVIYNWAASTSAYVKSLDPNHMVTLGDEGMGIPGDGSYPYQYGEGTDFVKNLGIKTLDFGTFHMYPDHWGTDYNWGNGWIEAHGKACVAAGKPCMLEEYGTTTNHCQNERPWQKTSLATSGMASDLFWQLGVQLSNGPTHDDGFTVYDGTSDWTCLVTEHVAAIK</sequence>
<dbReference type="InterPro" id="IPR045053">
    <property type="entry name" value="MAN-like"/>
</dbReference>
<name>A0ABR2JA69_9PEZI</name>
<dbReference type="InterPro" id="IPR000254">
    <property type="entry name" value="CBD"/>
</dbReference>
<keyword evidence="6" id="KW-0732">Signal</keyword>
<organism evidence="11 12">
    <name type="scientific">Apiospora arundinis</name>
    <dbReference type="NCBI Taxonomy" id="335852"/>
    <lineage>
        <taxon>Eukaryota</taxon>
        <taxon>Fungi</taxon>
        <taxon>Dikarya</taxon>
        <taxon>Ascomycota</taxon>
        <taxon>Pezizomycotina</taxon>
        <taxon>Sordariomycetes</taxon>
        <taxon>Xylariomycetidae</taxon>
        <taxon>Amphisphaeriales</taxon>
        <taxon>Apiosporaceae</taxon>
        <taxon>Apiospora</taxon>
    </lineage>
</organism>
<dbReference type="PROSITE" id="PS00562">
    <property type="entry name" value="CBM1_1"/>
    <property type="match status" value="1"/>
</dbReference>
<evidence type="ECO:0000256" key="8">
    <source>
        <dbReference type="ARBA" id="ARBA00023295"/>
    </source>
</evidence>
<comment type="similarity">
    <text evidence="3 9">Belongs to the glycosyl hydrolase 5 (cellulase A) family.</text>
</comment>
<dbReference type="InterPro" id="IPR001547">
    <property type="entry name" value="Glyco_hydro_5"/>
</dbReference>
<evidence type="ECO:0000256" key="2">
    <source>
        <dbReference type="ARBA" id="ARBA00004613"/>
    </source>
</evidence>
<comment type="subcellular location">
    <subcellularLocation>
        <location evidence="2">Secreted</location>
    </subcellularLocation>
</comment>
<evidence type="ECO:0000256" key="4">
    <source>
        <dbReference type="ARBA" id="ARBA00012706"/>
    </source>
</evidence>
<dbReference type="EMBL" id="JAPCWZ010000003">
    <property type="protein sequence ID" value="KAK8874448.1"/>
    <property type="molecule type" value="Genomic_DNA"/>
</dbReference>
<keyword evidence="8 9" id="KW-0326">Glycosidase</keyword>
<evidence type="ECO:0000313" key="12">
    <source>
        <dbReference type="Proteomes" id="UP001390339"/>
    </source>
</evidence>
<keyword evidence="5" id="KW-0964">Secreted</keyword>
<accession>A0ABR2JA69</accession>
<gene>
    <name evidence="11" type="ORF">PGQ11_004962</name>
</gene>
<evidence type="ECO:0000259" key="10">
    <source>
        <dbReference type="PROSITE" id="PS51164"/>
    </source>
</evidence>
<dbReference type="InterPro" id="IPR017853">
    <property type="entry name" value="GH"/>
</dbReference>
<keyword evidence="12" id="KW-1185">Reference proteome</keyword>
<evidence type="ECO:0000256" key="5">
    <source>
        <dbReference type="ARBA" id="ARBA00022525"/>
    </source>
</evidence>
<dbReference type="PROSITE" id="PS51164">
    <property type="entry name" value="CBM1_2"/>
    <property type="match status" value="1"/>
</dbReference>
<reference evidence="11 12" key="1">
    <citation type="journal article" date="2024" name="IMA Fungus">
        <title>Apiospora arundinis, a panoply of carbohydrate-active enzymes and secondary metabolites.</title>
        <authorList>
            <person name="Sorensen T."/>
            <person name="Petersen C."/>
            <person name="Muurmann A.T."/>
            <person name="Christiansen J.V."/>
            <person name="Brundto M.L."/>
            <person name="Overgaard C.K."/>
            <person name="Boysen A.T."/>
            <person name="Wollenberg R.D."/>
            <person name="Larsen T.O."/>
            <person name="Sorensen J.L."/>
            <person name="Nielsen K.L."/>
            <person name="Sondergaard T.E."/>
        </authorList>
    </citation>
    <scope>NUCLEOTIDE SEQUENCE [LARGE SCALE GENOMIC DNA]</scope>
    <source>
        <strain evidence="11 12">AAU 773</strain>
    </source>
</reference>
<comment type="catalytic activity">
    <reaction evidence="1">
        <text>Random hydrolysis of (1-&gt;4)-beta-D-mannosidic linkages in mannans, galactomannans and glucomannans.</text>
        <dbReference type="EC" id="3.2.1.78"/>
    </reaction>
</comment>
<evidence type="ECO:0000256" key="6">
    <source>
        <dbReference type="ARBA" id="ARBA00022729"/>
    </source>
</evidence>
<proteinExistence type="inferred from homology"/>
<dbReference type="InterPro" id="IPR035971">
    <property type="entry name" value="CBD_sf"/>
</dbReference>
<keyword evidence="7 9" id="KW-0378">Hydrolase</keyword>
<dbReference type="Pfam" id="PF00150">
    <property type="entry name" value="Cellulase"/>
    <property type="match status" value="1"/>
</dbReference>
<dbReference type="PANTHER" id="PTHR31451">
    <property type="match status" value="1"/>
</dbReference>
<dbReference type="SMART" id="SM00236">
    <property type="entry name" value="fCBD"/>
    <property type="match status" value="1"/>
</dbReference>
<evidence type="ECO:0000313" key="11">
    <source>
        <dbReference type="EMBL" id="KAK8874448.1"/>
    </source>
</evidence>
<evidence type="ECO:0000256" key="7">
    <source>
        <dbReference type="ARBA" id="ARBA00022801"/>
    </source>
</evidence>
<protein>
    <recommendedName>
        <fullName evidence="4">mannan endo-1,4-beta-mannosidase</fullName>
        <ecNumber evidence="4">3.2.1.78</ecNumber>
    </recommendedName>
</protein>
<feature type="domain" description="CBM1" evidence="10">
    <location>
        <begin position="44"/>
        <end position="80"/>
    </location>
</feature>
<dbReference type="Pfam" id="PF00734">
    <property type="entry name" value="CBM_1"/>
    <property type="match status" value="1"/>
</dbReference>
<evidence type="ECO:0000256" key="1">
    <source>
        <dbReference type="ARBA" id="ARBA00001678"/>
    </source>
</evidence>
<dbReference type="Gene3D" id="3.20.20.80">
    <property type="entry name" value="Glycosidases"/>
    <property type="match status" value="1"/>
</dbReference>
<dbReference type="SUPFAM" id="SSF51445">
    <property type="entry name" value="(Trans)glycosidases"/>
    <property type="match status" value="1"/>
</dbReference>
<dbReference type="SUPFAM" id="SSF57180">
    <property type="entry name" value="Cellulose-binding domain"/>
    <property type="match status" value="1"/>
</dbReference>
<dbReference type="EC" id="3.2.1.78" evidence="4"/>
<evidence type="ECO:0000256" key="3">
    <source>
        <dbReference type="ARBA" id="ARBA00005641"/>
    </source>
</evidence>
<evidence type="ECO:0000256" key="9">
    <source>
        <dbReference type="RuleBase" id="RU361153"/>
    </source>
</evidence>